<protein>
    <recommendedName>
        <fullName evidence="2">Serine hydrolase domain-containing protein</fullName>
    </recommendedName>
</protein>
<dbReference type="VEuPathDB" id="FungiDB:SI65_04110"/>
<reference evidence="3 4" key="1">
    <citation type="journal article" date="2016" name="BMC Genomics">
        <title>Comparative genomic and transcriptomic analyses of the Fuzhuan brick tea-fermentation fungus Aspergillus cristatus.</title>
        <authorList>
            <person name="Ge Y."/>
            <person name="Wang Y."/>
            <person name="Liu Y."/>
            <person name="Tan Y."/>
            <person name="Ren X."/>
            <person name="Zhang X."/>
            <person name="Hyde K.D."/>
            <person name="Liu Y."/>
            <person name="Liu Z."/>
        </authorList>
    </citation>
    <scope>NUCLEOTIDE SEQUENCE [LARGE SCALE GENOMIC DNA]</scope>
    <source>
        <strain evidence="3 4">GZAAS20.1005</strain>
    </source>
</reference>
<organism evidence="3 4">
    <name type="scientific">Aspergillus cristatus</name>
    <name type="common">Chinese Fuzhuan brick tea-fermentation fungus</name>
    <name type="synonym">Eurotium cristatum</name>
    <dbReference type="NCBI Taxonomy" id="573508"/>
    <lineage>
        <taxon>Eukaryota</taxon>
        <taxon>Fungi</taxon>
        <taxon>Dikarya</taxon>
        <taxon>Ascomycota</taxon>
        <taxon>Pezizomycotina</taxon>
        <taxon>Eurotiomycetes</taxon>
        <taxon>Eurotiomycetidae</taxon>
        <taxon>Eurotiales</taxon>
        <taxon>Aspergillaceae</taxon>
        <taxon>Aspergillus</taxon>
        <taxon>Aspergillus subgen. Aspergillus</taxon>
    </lineage>
</organism>
<evidence type="ECO:0000313" key="3">
    <source>
        <dbReference type="EMBL" id="ODM21057.1"/>
    </source>
</evidence>
<name>A0A1E3BJH6_ASPCR</name>
<keyword evidence="1" id="KW-0378">Hydrolase</keyword>
<dbReference type="Gene3D" id="3.40.50.1820">
    <property type="entry name" value="alpha/beta hydrolase"/>
    <property type="match status" value="1"/>
</dbReference>
<evidence type="ECO:0000259" key="2">
    <source>
        <dbReference type="Pfam" id="PF03959"/>
    </source>
</evidence>
<dbReference type="GO" id="GO:0005737">
    <property type="term" value="C:cytoplasm"/>
    <property type="evidence" value="ECO:0007669"/>
    <property type="project" value="TreeGrafter"/>
</dbReference>
<evidence type="ECO:0000313" key="4">
    <source>
        <dbReference type="Proteomes" id="UP000094569"/>
    </source>
</evidence>
<dbReference type="STRING" id="573508.A0A1E3BJH6"/>
<accession>A0A1E3BJH6</accession>
<feature type="domain" description="Serine hydrolase" evidence="2">
    <location>
        <begin position="2"/>
        <end position="198"/>
    </location>
</feature>
<dbReference type="GO" id="GO:0019748">
    <property type="term" value="P:secondary metabolic process"/>
    <property type="evidence" value="ECO:0007669"/>
    <property type="project" value="TreeGrafter"/>
</dbReference>
<dbReference type="Proteomes" id="UP000094569">
    <property type="component" value="Unassembled WGS sequence"/>
</dbReference>
<gene>
    <name evidence="3" type="ORF">SI65_04110</name>
</gene>
<dbReference type="OrthoDB" id="2094269at2759"/>
<comment type="caution">
    <text evidence="3">The sequence shown here is derived from an EMBL/GenBank/DDBJ whole genome shotgun (WGS) entry which is preliminary data.</text>
</comment>
<proteinExistence type="predicted"/>
<sequence>MKFLCLHGAGTNDEIFDLQSGGIRHSLEEKGHTFRFINGGVPSDPEPEIASIMDGPFYKHYTVNTPPGPTLSTALQYTLSIIEKEGPFDAVMGFSQGAALACSLLIHHAKTHPNESPLFKMAVFICGATAWDVDNGLEALQPTPGTYAVGIPTVHIVGKQDPLYAEGKRLYGLCEPEKAVFYDHGSRHMIPFDLVNTEKMAGIVEETVKQVEGL</sequence>
<dbReference type="InterPro" id="IPR005645">
    <property type="entry name" value="FSH-like_dom"/>
</dbReference>
<keyword evidence="4" id="KW-1185">Reference proteome</keyword>
<dbReference type="InterPro" id="IPR050593">
    <property type="entry name" value="LovG"/>
</dbReference>
<dbReference type="PANTHER" id="PTHR48070">
    <property type="entry name" value="ESTERASE OVCA2"/>
    <property type="match status" value="1"/>
</dbReference>
<dbReference type="GO" id="GO:0016787">
    <property type="term" value="F:hydrolase activity"/>
    <property type="evidence" value="ECO:0007669"/>
    <property type="project" value="UniProtKB-KW"/>
</dbReference>
<dbReference type="InterPro" id="IPR029058">
    <property type="entry name" value="AB_hydrolase_fold"/>
</dbReference>
<dbReference type="PANTHER" id="PTHR48070:SF7">
    <property type="entry name" value="SERINE HYDROLASE FSH DOMAIN-CONTAINING PROTEIN-RELATED"/>
    <property type="match status" value="1"/>
</dbReference>
<dbReference type="SUPFAM" id="SSF53474">
    <property type="entry name" value="alpha/beta-Hydrolases"/>
    <property type="match status" value="1"/>
</dbReference>
<dbReference type="Pfam" id="PF03959">
    <property type="entry name" value="FSH1"/>
    <property type="match status" value="1"/>
</dbReference>
<evidence type="ECO:0000256" key="1">
    <source>
        <dbReference type="ARBA" id="ARBA00022801"/>
    </source>
</evidence>
<dbReference type="AlphaFoldDB" id="A0A1E3BJH6"/>
<dbReference type="EMBL" id="JXNT01000003">
    <property type="protein sequence ID" value="ODM21057.1"/>
    <property type="molecule type" value="Genomic_DNA"/>
</dbReference>
<dbReference type="GO" id="GO:0005634">
    <property type="term" value="C:nucleus"/>
    <property type="evidence" value="ECO:0007669"/>
    <property type="project" value="TreeGrafter"/>
</dbReference>